<sequence>MLKIVDPINCFVKIPLLSLKITFQFFPPSSDLISVKTLPSDLLASHHKLPLLSSLIDDSEAPGGRSLNG</sequence>
<evidence type="ECO:0000313" key="2">
    <source>
        <dbReference type="Proteomes" id="UP000259328"/>
    </source>
</evidence>
<proteinExistence type="predicted"/>
<dbReference type="EMBL" id="LS991953">
    <property type="protein sequence ID" value="SYV92700.1"/>
    <property type="molecule type" value="Genomic_DNA"/>
</dbReference>
<gene>
    <name evidence="1" type="ORF">NCTC10124_00427</name>
</gene>
<dbReference type="AlphaFoldDB" id="A0A3B0P932"/>
<dbReference type="Proteomes" id="UP000259328">
    <property type="component" value="Chromosome"/>
</dbReference>
<protein>
    <submittedName>
        <fullName evidence="1">Uncharacterized protein</fullName>
    </submittedName>
</protein>
<accession>A0A3B0P932</accession>
<organism evidence="1 2">
    <name type="scientific">Mycoplasmopsis synoviae</name>
    <name type="common">Mycoplasma synoviae</name>
    <dbReference type="NCBI Taxonomy" id="2109"/>
    <lineage>
        <taxon>Bacteria</taxon>
        <taxon>Bacillati</taxon>
        <taxon>Mycoplasmatota</taxon>
        <taxon>Mycoplasmoidales</taxon>
        <taxon>Metamycoplasmataceae</taxon>
        <taxon>Mycoplasmopsis</taxon>
    </lineage>
</organism>
<name>A0A3B0P932_MYCSY</name>
<reference evidence="2" key="1">
    <citation type="submission" date="2018-06" db="EMBL/GenBank/DDBJ databases">
        <authorList>
            <consortium name="Pathogen Informatics"/>
        </authorList>
    </citation>
    <scope>NUCLEOTIDE SEQUENCE [LARGE SCALE GENOMIC DNA]</scope>
    <source>
        <strain evidence="2">NCTC10124</strain>
    </source>
</reference>
<evidence type="ECO:0000313" key="1">
    <source>
        <dbReference type="EMBL" id="SYV92700.1"/>
    </source>
</evidence>